<keyword evidence="12" id="KW-0479">Metal-binding</keyword>
<feature type="region of interest" description="Disordered" evidence="27">
    <location>
        <begin position="1346"/>
        <end position="1367"/>
    </location>
</feature>
<evidence type="ECO:0000256" key="12">
    <source>
        <dbReference type="ARBA" id="ARBA00022723"/>
    </source>
</evidence>
<name>M7BQL9_CHEMY</name>
<keyword evidence="6" id="KW-0723">Serine/threonine-protein kinase</keyword>
<feature type="transmembrane region" description="Helical" evidence="28">
    <location>
        <begin position="770"/>
        <end position="789"/>
    </location>
</feature>
<keyword evidence="4" id="KW-0813">Transport</keyword>
<evidence type="ECO:0000256" key="15">
    <source>
        <dbReference type="ARBA" id="ARBA00022837"/>
    </source>
</evidence>
<keyword evidence="19" id="KW-0539">Nucleus</keyword>
<keyword evidence="17" id="KW-0406">Ion transport</keyword>
<dbReference type="GO" id="GO:0051262">
    <property type="term" value="P:protein tetramerization"/>
    <property type="evidence" value="ECO:0007669"/>
    <property type="project" value="InterPro"/>
</dbReference>
<evidence type="ECO:0000256" key="19">
    <source>
        <dbReference type="ARBA" id="ARBA00023242"/>
    </source>
</evidence>
<evidence type="ECO:0000259" key="29">
    <source>
        <dbReference type="PROSITE" id="PS51158"/>
    </source>
</evidence>
<keyword evidence="8" id="KW-0109">Calcium transport</keyword>
<feature type="transmembrane region" description="Helical" evidence="28">
    <location>
        <begin position="864"/>
        <end position="882"/>
    </location>
</feature>
<dbReference type="InterPro" id="IPR005821">
    <property type="entry name" value="Ion_trans_dom"/>
</dbReference>
<dbReference type="InterPro" id="IPR004166">
    <property type="entry name" value="a-kinase_dom"/>
</dbReference>
<dbReference type="GO" id="GO:0046872">
    <property type="term" value="F:metal ion binding"/>
    <property type="evidence" value="ECO:0007669"/>
    <property type="project" value="UniProtKB-KW"/>
</dbReference>
<feature type="transmembrane region" description="Helical" evidence="28">
    <location>
        <begin position="903"/>
        <end position="921"/>
    </location>
</feature>
<dbReference type="Proteomes" id="UP000031443">
    <property type="component" value="Unassembled WGS sequence"/>
</dbReference>
<evidence type="ECO:0000256" key="21">
    <source>
        <dbReference type="ARBA" id="ARBA00025760"/>
    </source>
</evidence>
<evidence type="ECO:0000256" key="10">
    <source>
        <dbReference type="ARBA" id="ARBA00022679"/>
    </source>
</evidence>
<comment type="catalytic activity">
    <reaction evidence="23">
        <text>Zn(2+)(in) = Zn(2+)(out)</text>
        <dbReference type="Rhea" id="RHEA:29351"/>
        <dbReference type="ChEBI" id="CHEBI:29105"/>
    </reaction>
</comment>
<evidence type="ECO:0000256" key="24">
    <source>
        <dbReference type="ARBA" id="ARBA00036634"/>
    </source>
</evidence>
<dbReference type="STRING" id="8469.M7BQL9"/>
<sequence length="1773" mass="203276">MSSFGYLRNMQCTRVCFFQYIRTSYDTNLDQLLHLMLKEWQMELPKLVISVHGGIQNFKLPSKVKQVFSKGLVKAAETTGAWIITEGINSGVSRHVGDALKAHASQYLRKVCAIGIPPWGIIENQRDLIGKDVVRLYQTLSNPLSKLSTLNSTHSHFVLADDGTVGKYGNEMKLRRNLEKYLNLQKIHTGMGQGVPVVGLVVEGGPNVILRVWEYVRDTPAVPVVVCEGTGRAADLLAFIHKHTVDTGDLLPQLKEEISIMIQNTFNFGQKQSIHLFQMLMECMEHRESITIFDAETEEPQDIDLAILTALLKGTNMSASDQLNLALAWNRQDIAKKHILVCGQNWKVGSLEQAMLDALVMDRVDFVKLLIEHGVNLHRFLTISRLEELYNTKQGPTNLLLHHLVRDVKQSALPLDYKIALIDIGLVIEYLIGGAYRSNYTRKHFRVLYNSLYRKRKSVVSSVAQSLSRHSLCHNNQMGSRVESAENTLHSQFIRTEQSYKYKEKSTAFYKSRKKSKDELSFLEDDESAGFIYPYNDLLVWAVLMKRQKMAMFFWQHGEEAMVKAVMACKLYRAMAREAKQSNMVDDTSEELKKYSDEFGQLALDVLDNAFKQNEQMAMKLLTSELKNWSNSTCLKLAVSVGLRPFVSHTCTQMLLTDMWMGRLKMRKNSWFKVILSILLPPTILMLEFKSKAEMSHVPQFQDFHQFTRHHSDQSLSTTKDELSLKKDYDAEKGPEKPDKSQTFSTDSAHRRLPRTRKVYEFYSAPIVKFWFHTMAYLAFLMLFTYTVLVKMESRPSVQEWLVIIYIFTTAIEKVREIFISEPGKFSQKVKVWIYEYWNFTDSIAIILFMTGFGLRWADPPLQTAGRLIYCLDIIFWYARLLDFFAVNQHAGPYLTMVGKMTANMFYIVVMMAIVLLSFGVSRKAILSPEEPPSWTLARDIVFQPYWMMFGEVYAGEIDACELNEDCPPGSFLTPFLQAVYLFVQYIIMVNLLIAFFNNVYYDMKSISNNLWKYNRYRYIMTYHEKPWLPPPFIILSHIGHLISHIYHHRPSNELDQEEGDVGLKLYLSDEELKKLHEFEEQCVERYFHEKNESLNSSDSERIRVTSERVEETFLLLKEVHEKVFYIKDFLLSLDSQLGHLQDLSALTVDTLKVVSAVDTLQVEKALLAETKHRACRKLPHSWNNAMYSKTLSSLECLNDKNYNYYSMTPSILKSLARRQWRSACHSHIVETGDYKEMKIASIQIKQEIESDTLTSGVSSESKSTPAYGQFLLVSTGHQGAASTEGVPSHHPSEVTRDGYVNWGFSEGDEKGVSCSEKRQKSCIHSSCNNDCNCTRSTPQHVQIKASKSFSYNSDKSGYDSDTSEPEPMCQRNSIFWINPLRRDWTIHKSSSFQSLKGKKVGKTCKTKERSKSAELIPSVWTEAKQQNRDRQSQEDKKKQKMLQVPVITVDGCPQSTQMSSEPAESCFLGEEKYNKNWLTASNFNQLTGEEVTIYRLEESSPLNLDKSMSSWSQRGMAAMIQVLSQEEMDGGLRRAMKVICTWSENDVLKLGQAFIVKSFLPEVVQTWQTIFQEGTVLHLCLREIQQQRAAQKLIHTFNQLKPHSIPYTPRFLEVFLIYCHSANQWLTIEKYMTGEFCKYNNNNGDEISPSNLLEEMMLAFSHWTYEYTRGELLVLDLQGVGEVLTDPSVIKPEGKQSGGMVFGPANLGEPAIKNFITKHCCNSCCKKLKLPDMRRNDYTPARLNPAVKVETEAGAESAVATDDKLLENYTRL</sequence>
<dbReference type="Gene3D" id="3.30.200.20">
    <property type="entry name" value="Phosphorylase Kinase, domain 1"/>
    <property type="match status" value="1"/>
</dbReference>
<gene>
    <name evidence="30" type="ORF">UY3_12428</name>
</gene>
<dbReference type="GO" id="GO:0004674">
    <property type="term" value="F:protein serine/threonine kinase activity"/>
    <property type="evidence" value="ECO:0007669"/>
    <property type="project" value="UniProtKB-KW"/>
</dbReference>
<evidence type="ECO:0000256" key="16">
    <source>
        <dbReference type="ARBA" id="ARBA00022989"/>
    </source>
</evidence>
<evidence type="ECO:0000256" key="20">
    <source>
        <dbReference type="ARBA" id="ARBA00023303"/>
    </source>
</evidence>
<evidence type="ECO:0000256" key="3">
    <source>
        <dbReference type="ARBA" id="ARBA00012513"/>
    </source>
</evidence>
<keyword evidence="15" id="KW-0106">Calcium</keyword>
<keyword evidence="30" id="KW-0675">Receptor</keyword>
<evidence type="ECO:0000256" key="9">
    <source>
        <dbReference type="ARBA" id="ARBA00022673"/>
    </source>
</evidence>
<evidence type="ECO:0000256" key="1">
    <source>
        <dbReference type="ARBA" id="ARBA00004123"/>
    </source>
</evidence>
<dbReference type="InterPro" id="IPR057366">
    <property type="entry name" value="TRPM-like"/>
</dbReference>
<evidence type="ECO:0000256" key="11">
    <source>
        <dbReference type="ARBA" id="ARBA00022692"/>
    </source>
</evidence>
<dbReference type="Pfam" id="PF00520">
    <property type="entry name" value="Ion_trans"/>
    <property type="match status" value="1"/>
</dbReference>
<dbReference type="InterPro" id="IPR011009">
    <property type="entry name" value="Kinase-like_dom_sf"/>
</dbReference>
<evidence type="ECO:0000256" key="23">
    <source>
        <dbReference type="ARBA" id="ARBA00034634"/>
    </source>
</evidence>
<dbReference type="GO" id="GO:0005524">
    <property type="term" value="F:ATP binding"/>
    <property type="evidence" value="ECO:0007669"/>
    <property type="project" value="InterPro"/>
</dbReference>
<keyword evidence="10" id="KW-0808">Transferase</keyword>
<evidence type="ECO:0000256" key="17">
    <source>
        <dbReference type="ARBA" id="ARBA00023065"/>
    </source>
</evidence>
<dbReference type="FunFam" id="3.30.200.20:FF:000129">
    <property type="entry name" value="Transient receptor potential cation channel, subfamily M, member 7"/>
    <property type="match status" value="1"/>
</dbReference>
<keyword evidence="11 28" id="KW-0812">Transmembrane</keyword>
<evidence type="ECO:0000256" key="6">
    <source>
        <dbReference type="ARBA" id="ARBA00022527"/>
    </source>
</evidence>
<evidence type="ECO:0000256" key="13">
    <source>
        <dbReference type="ARBA" id="ARBA00022777"/>
    </source>
</evidence>
<comment type="subcellular location">
    <subcellularLocation>
        <location evidence="2">Cell membrane</location>
        <topology evidence="2">Multi-pass membrane protein</topology>
    </subcellularLocation>
    <subcellularLocation>
        <location evidence="1">Nucleus</location>
    </subcellularLocation>
</comment>
<feature type="domain" description="Alpha-type protein kinase" evidence="29">
    <location>
        <begin position="1504"/>
        <end position="1734"/>
    </location>
</feature>
<dbReference type="Gene3D" id="3.20.200.10">
    <property type="entry name" value="MHCK/EF2 kinase"/>
    <property type="match status" value="1"/>
</dbReference>
<evidence type="ECO:0000256" key="25">
    <source>
        <dbReference type="ARBA" id="ARBA00047899"/>
    </source>
</evidence>
<dbReference type="PANTHER" id="PTHR13800:SF15">
    <property type="entry name" value="TRANSIENT RECEPTOR POTENTIAL CATION CHANNEL SUBFAMILY M MEMBER 6"/>
    <property type="match status" value="1"/>
</dbReference>
<keyword evidence="7" id="KW-0597">Phosphoprotein</keyword>
<dbReference type="PANTHER" id="PTHR13800">
    <property type="entry name" value="TRANSIENT RECEPTOR POTENTIAL CATION CHANNEL, SUBFAMILY M, MEMBER 6"/>
    <property type="match status" value="1"/>
</dbReference>
<feature type="compositionally biased region" description="Basic and acidic residues" evidence="27">
    <location>
        <begin position="729"/>
        <end position="740"/>
    </location>
</feature>
<dbReference type="GO" id="GO:0016324">
    <property type="term" value="C:apical plasma membrane"/>
    <property type="evidence" value="ECO:0007669"/>
    <property type="project" value="TreeGrafter"/>
</dbReference>
<evidence type="ECO:0000256" key="8">
    <source>
        <dbReference type="ARBA" id="ARBA00022568"/>
    </source>
</evidence>
<feature type="region of interest" description="Disordered" evidence="27">
    <location>
        <begin position="729"/>
        <end position="749"/>
    </location>
</feature>
<keyword evidence="16 28" id="KW-1133">Transmembrane helix</keyword>
<dbReference type="InterPro" id="IPR041491">
    <property type="entry name" value="TRPM_SLOG"/>
</dbReference>
<evidence type="ECO:0000256" key="27">
    <source>
        <dbReference type="SAM" id="MobiDB-lite"/>
    </source>
</evidence>
<feature type="compositionally biased region" description="Basic and acidic residues" evidence="27">
    <location>
        <begin position="1426"/>
        <end position="1438"/>
    </location>
</feature>
<comment type="catalytic activity">
    <reaction evidence="22">
        <text>Mg(2+)(in) = Mg(2+)(out)</text>
        <dbReference type="Rhea" id="RHEA:29827"/>
        <dbReference type="ChEBI" id="CHEBI:18420"/>
    </reaction>
</comment>
<protein>
    <recommendedName>
        <fullName evidence="3">non-specific serine/threonine protein kinase</fullName>
        <ecNumber evidence="3">2.7.11.1</ecNumber>
    </recommendedName>
</protein>
<feature type="compositionally biased region" description="Polar residues" evidence="27">
    <location>
        <begin position="1346"/>
        <end position="1356"/>
    </location>
</feature>
<comment type="catalytic activity">
    <reaction evidence="24">
        <text>Ca(2+)(in) = Ca(2+)(out)</text>
        <dbReference type="Rhea" id="RHEA:29671"/>
        <dbReference type="ChEBI" id="CHEBI:29108"/>
    </reaction>
</comment>
<proteinExistence type="inferred from homology"/>
<dbReference type="eggNOG" id="KOG3614">
    <property type="taxonomic scope" value="Eukaryota"/>
</dbReference>
<dbReference type="SUPFAM" id="SSF56112">
    <property type="entry name" value="Protein kinase-like (PK-like)"/>
    <property type="match status" value="1"/>
</dbReference>
<keyword evidence="5" id="KW-1003">Cell membrane</keyword>
<feature type="region of interest" description="Disordered" evidence="27">
    <location>
        <begin position="1404"/>
        <end position="1442"/>
    </location>
</feature>
<reference evidence="31" key="1">
    <citation type="journal article" date="2013" name="Nat. Genet.">
        <title>The draft genomes of soft-shell turtle and green sea turtle yield insights into the development and evolution of the turtle-specific body plan.</title>
        <authorList>
            <person name="Wang Z."/>
            <person name="Pascual-Anaya J."/>
            <person name="Zadissa A."/>
            <person name="Li W."/>
            <person name="Niimura Y."/>
            <person name="Huang Z."/>
            <person name="Li C."/>
            <person name="White S."/>
            <person name="Xiong Z."/>
            <person name="Fang D."/>
            <person name="Wang B."/>
            <person name="Ming Y."/>
            <person name="Chen Y."/>
            <person name="Zheng Y."/>
            <person name="Kuraku S."/>
            <person name="Pignatelli M."/>
            <person name="Herrero J."/>
            <person name="Beal K."/>
            <person name="Nozawa M."/>
            <person name="Li Q."/>
            <person name="Wang J."/>
            <person name="Zhang H."/>
            <person name="Yu L."/>
            <person name="Shigenobu S."/>
            <person name="Wang J."/>
            <person name="Liu J."/>
            <person name="Flicek P."/>
            <person name="Searle S."/>
            <person name="Wang J."/>
            <person name="Kuratani S."/>
            <person name="Yin Y."/>
            <person name="Aken B."/>
            <person name="Zhang G."/>
            <person name="Irie N."/>
        </authorList>
    </citation>
    <scope>NUCLEOTIDE SEQUENCE [LARGE SCALE GENOMIC DNA]</scope>
</reference>
<dbReference type="Pfam" id="PF02816">
    <property type="entry name" value="Alpha_kinase"/>
    <property type="match status" value="1"/>
</dbReference>
<evidence type="ECO:0000256" key="18">
    <source>
        <dbReference type="ARBA" id="ARBA00023136"/>
    </source>
</evidence>
<feature type="transmembrane region" description="Helical" evidence="28">
    <location>
        <begin position="979"/>
        <end position="1001"/>
    </location>
</feature>
<comment type="similarity">
    <text evidence="21">In the C-terminal section; belongs to the protein kinase superfamily. Alpha-type protein kinase family. ALPK subfamily.</text>
</comment>
<keyword evidence="20" id="KW-0407">Ion channel</keyword>
<keyword evidence="31" id="KW-1185">Reference proteome</keyword>
<evidence type="ECO:0000313" key="30">
    <source>
        <dbReference type="EMBL" id="EMP30427.1"/>
    </source>
</evidence>
<evidence type="ECO:0000256" key="5">
    <source>
        <dbReference type="ARBA" id="ARBA00022475"/>
    </source>
</evidence>
<evidence type="ECO:0000256" key="28">
    <source>
        <dbReference type="SAM" id="Phobius"/>
    </source>
</evidence>
<dbReference type="SMART" id="SM00811">
    <property type="entry name" value="Alpha_kinase"/>
    <property type="match status" value="1"/>
</dbReference>
<evidence type="ECO:0000256" key="2">
    <source>
        <dbReference type="ARBA" id="ARBA00004651"/>
    </source>
</evidence>
<dbReference type="Gene3D" id="1.20.5.1010">
    <property type="entry name" value="TRPM, tetramerisation domain"/>
    <property type="match status" value="1"/>
</dbReference>
<dbReference type="Pfam" id="PF18139">
    <property type="entry name" value="LSDAT_euk"/>
    <property type="match status" value="1"/>
</dbReference>
<dbReference type="Pfam" id="PF16519">
    <property type="entry name" value="TRPM_tetra"/>
    <property type="match status" value="1"/>
</dbReference>
<dbReference type="InterPro" id="IPR037162">
    <property type="entry name" value="TRPM_tetra_sf"/>
</dbReference>
<dbReference type="GO" id="GO:0005634">
    <property type="term" value="C:nucleus"/>
    <property type="evidence" value="ECO:0007669"/>
    <property type="project" value="UniProtKB-SubCell"/>
</dbReference>
<dbReference type="InterPro" id="IPR032415">
    <property type="entry name" value="TRPM_tetra"/>
</dbReference>
<accession>M7BQL9</accession>
<keyword evidence="9" id="KW-0107">Calcium channel</keyword>
<evidence type="ECO:0000256" key="7">
    <source>
        <dbReference type="ARBA" id="ARBA00022553"/>
    </source>
</evidence>
<dbReference type="InterPro" id="IPR050927">
    <property type="entry name" value="TRPM"/>
</dbReference>
<keyword evidence="13" id="KW-0418">Kinase</keyword>
<keyword evidence="18 28" id="KW-0472">Membrane</keyword>
<dbReference type="GO" id="GO:0005262">
    <property type="term" value="F:calcium channel activity"/>
    <property type="evidence" value="ECO:0007669"/>
    <property type="project" value="UniProtKB-KW"/>
</dbReference>
<dbReference type="EMBL" id="KB549795">
    <property type="protein sequence ID" value="EMP30427.1"/>
    <property type="molecule type" value="Genomic_DNA"/>
</dbReference>
<comment type="catalytic activity">
    <reaction evidence="25">
        <text>L-threonyl-[protein] + ATP = O-phospho-L-threonyl-[protein] + ADP + H(+)</text>
        <dbReference type="Rhea" id="RHEA:46608"/>
        <dbReference type="Rhea" id="RHEA-COMP:11060"/>
        <dbReference type="Rhea" id="RHEA-COMP:11605"/>
        <dbReference type="ChEBI" id="CHEBI:15378"/>
        <dbReference type="ChEBI" id="CHEBI:30013"/>
        <dbReference type="ChEBI" id="CHEBI:30616"/>
        <dbReference type="ChEBI" id="CHEBI:61977"/>
        <dbReference type="ChEBI" id="CHEBI:456216"/>
        <dbReference type="EC" id="2.7.11.1"/>
    </reaction>
</comment>
<evidence type="ECO:0000256" key="4">
    <source>
        <dbReference type="ARBA" id="ARBA00022448"/>
    </source>
</evidence>
<evidence type="ECO:0000313" key="31">
    <source>
        <dbReference type="Proteomes" id="UP000031443"/>
    </source>
</evidence>
<dbReference type="PROSITE" id="PS51158">
    <property type="entry name" value="ALPHA_KINASE"/>
    <property type="match status" value="1"/>
</dbReference>
<evidence type="ECO:0000256" key="14">
    <source>
        <dbReference type="ARBA" id="ARBA00022833"/>
    </source>
</evidence>
<organism evidence="30 31">
    <name type="scientific">Chelonia mydas</name>
    <name type="common">Green sea-turtle</name>
    <name type="synonym">Chelonia agassizi</name>
    <dbReference type="NCBI Taxonomy" id="8469"/>
    <lineage>
        <taxon>Eukaryota</taxon>
        <taxon>Metazoa</taxon>
        <taxon>Chordata</taxon>
        <taxon>Craniata</taxon>
        <taxon>Vertebrata</taxon>
        <taxon>Euteleostomi</taxon>
        <taxon>Archelosauria</taxon>
        <taxon>Testudinata</taxon>
        <taxon>Testudines</taxon>
        <taxon>Cryptodira</taxon>
        <taxon>Durocryptodira</taxon>
        <taxon>Americhelydia</taxon>
        <taxon>Chelonioidea</taxon>
        <taxon>Cheloniidae</taxon>
        <taxon>Chelonia</taxon>
    </lineage>
</organism>
<keyword evidence="14" id="KW-0862">Zinc</keyword>
<dbReference type="Pfam" id="PF25508">
    <property type="entry name" value="TRPM2"/>
    <property type="match status" value="1"/>
</dbReference>
<feature type="transmembrane region" description="Helical" evidence="28">
    <location>
        <begin position="837"/>
        <end position="858"/>
    </location>
</feature>
<evidence type="ECO:0000256" key="22">
    <source>
        <dbReference type="ARBA" id="ARBA00034269"/>
    </source>
</evidence>
<comment type="catalytic activity">
    <reaction evidence="26">
        <text>L-seryl-[protein] + ATP = O-phospho-L-seryl-[protein] + ADP + H(+)</text>
        <dbReference type="Rhea" id="RHEA:17989"/>
        <dbReference type="Rhea" id="RHEA-COMP:9863"/>
        <dbReference type="Rhea" id="RHEA-COMP:11604"/>
        <dbReference type="ChEBI" id="CHEBI:15378"/>
        <dbReference type="ChEBI" id="CHEBI:29999"/>
        <dbReference type="ChEBI" id="CHEBI:30616"/>
        <dbReference type="ChEBI" id="CHEBI:83421"/>
        <dbReference type="ChEBI" id="CHEBI:456216"/>
        <dbReference type="EC" id="2.7.11.1"/>
    </reaction>
</comment>
<evidence type="ECO:0000256" key="26">
    <source>
        <dbReference type="ARBA" id="ARBA00048679"/>
    </source>
</evidence>
<dbReference type="EC" id="2.7.11.1" evidence="3"/>